<dbReference type="Pfam" id="PF04365">
    <property type="entry name" value="BrnT_toxin"/>
    <property type="match status" value="1"/>
</dbReference>
<name>A0A0F6MS47_TREDN</name>
<sequence length="91" mass="11247">MTFEWDKNKNEINIRKHNVSFEEAQEAFFDKNRVILYDERHSDKEKRYFCLGKVEDKILTVRFTLRNENIRIIGAGYWREGKRKYEEENRI</sequence>
<evidence type="ECO:0008006" key="2">
    <source>
        <dbReference type="Google" id="ProtNLM"/>
    </source>
</evidence>
<evidence type="ECO:0000313" key="1">
    <source>
        <dbReference type="EMBL" id="EMB24549.1"/>
    </source>
</evidence>
<dbReference type="EMBL" id="AGDY01000002">
    <property type="protein sequence ID" value="EMB24549.1"/>
    <property type="molecule type" value="Genomic_DNA"/>
</dbReference>
<proteinExistence type="predicted"/>
<dbReference type="Proteomes" id="UP000011701">
    <property type="component" value="Chromosome"/>
</dbReference>
<organism evidence="1">
    <name type="scientific">Treponema denticola OTK</name>
    <dbReference type="NCBI Taxonomy" id="999434"/>
    <lineage>
        <taxon>Bacteria</taxon>
        <taxon>Pseudomonadati</taxon>
        <taxon>Spirochaetota</taxon>
        <taxon>Spirochaetia</taxon>
        <taxon>Spirochaetales</taxon>
        <taxon>Treponemataceae</taxon>
        <taxon>Treponema</taxon>
    </lineage>
</organism>
<dbReference type="AlphaFoldDB" id="A0A0F6MS47"/>
<dbReference type="RefSeq" id="WP_002666393.1">
    <property type="nucleotide sequence ID" value="NZ_CM001797.1"/>
</dbReference>
<protein>
    <recommendedName>
        <fullName evidence="2">BrnT family toxin</fullName>
    </recommendedName>
</protein>
<dbReference type="HOGENOM" id="CLU_149290_1_1_12"/>
<dbReference type="InterPro" id="IPR038573">
    <property type="entry name" value="BrnT_sf"/>
</dbReference>
<dbReference type="InterPro" id="IPR007460">
    <property type="entry name" value="BrnT_toxin"/>
</dbReference>
<gene>
    <name evidence="1" type="ORF">HMPREF9723_00237</name>
</gene>
<dbReference type="PATRIC" id="fig|999434.4.peg.247"/>
<dbReference type="Gene3D" id="3.10.450.530">
    <property type="entry name" value="Ribonuclease toxin, BrnT, of type II toxin-antitoxin system"/>
    <property type="match status" value="1"/>
</dbReference>
<accession>A0A0F6MS47</accession>
<reference evidence="1" key="1">
    <citation type="submission" date="2012-01" db="EMBL/GenBank/DDBJ databases">
        <title>The Genome Sequence of Treponema denticola OTK.</title>
        <authorList>
            <consortium name="The Broad Institute Genome Sequencing Platform"/>
            <person name="Earl A."/>
            <person name="Ward D."/>
            <person name="Feldgarden M."/>
            <person name="Gevers D."/>
            <person name="Blanton J.M."/>
            <person name="Fenno C.J."/>
            <person name="Baranova O.V."/>
            <person name="Mathney J."/>
            <person name="Dewhirst F.E."/>
            <person name="Izard J."/>
            <person name="Young S.K."/>
            <person name="Zeng Q."/>
            <person name="Gargeya S."/>
            <person name="Fitzgerald M."/>
            <person name="Haas B."/>
            <person name="Abouelleil A."/>
            <person name="Alvarado L."/>
            <person name="Arachchi H.M."/>
            <person name="Berlin A."/>
            <person name="Chapman S.B."/>
            <person name="Gearin G."/>
            <person name="Goldberg J."/>
            <person name="Griggs A."/>
            <person name="Gujja S."/>
            <person name="Hansen M."/>
            <person name="Heiman D."/>
            <person name="Howarth C."/>
            <person name="Larimer J."/>
            <person name="Lui A."/>
            <person name="MacDonald P.J.P."/>
            <person name="McCowen C."/>
            <person name="Montmayeur A."/>
            <person name="Murphy C."/>
            <person name="Neiman D."/>
            <person name="Pearson M."/>
            <person name="Priest M."/>
            <person name="Roberts A."/>
            <person name="Saif S."/>
            <person name="Shea T."/>
            <person name="Sisk P."/>
            <person name="Stolte C."/>
            <person name="Sykes S."/>
            <person name="Wortman J."/>
            <person name="Nusbaum C."/>
            <person name="Birren B."/>
        </authorList>
    </citation>
    <scope>NUCLEOTIDE SEQUENCE [LARGE SCALE GENOMIC DNA]</scope>
    <source>
        <strain evidence="1">OTK</strain>
    </source>
</reference>
<comment type="caution">
    <text evidence="1">The sequence shown here is derived from an EMBL/GenBank/DDBJ whole genome shotgun (WGS) entry which is preliminary data.</text>
</comment>